<gene>
    <name evidence="2" type="ORF">GLW07_09770</name>
</gene>
<keyword evidence="1" id="KW-0812">Transmembrane</keyword>
<dbReference type="EMBL" id="WMEY01000003">
    <property type="protein sequence ID" value="MYL63638.1"/>
    <property type="molecule type" value="Genomic_DNA"/>
</dbReference>
<organism evidence="2 3">
    <name type="scientific">Guptibacillus hwajinpoensis</name>
    <dbReference type="NCBI Taxonomy" id="208199"/>
    <lineage>
        <taxon>Bacteria</taxon>
        <taxon>Bacillati</taxon>
        <taxon>Bacillota</taxon>
        <taxon>Bacilli</taxon>
        <taxon>Bacillales</taxon>
        <taxon>Guptibacillaceae</taxon>
        <taxon>Guptibacillus</taxon>
    </lineage>
</organism>
<dbReference type="Proteomes" id="UP000447833">
    <property type="component" value="Unassembled WGS sequence"/>
</dbReference>
<evidence type="ECO:0000256" key="1">
    <source>
        <dbReference type="SAM" id="Phobius"/>
    </source>
</evidence>
<feature type="transmembrane region" description="Helical" evidence="1">
    <location>
        <begin position="6"/>
        <end position="26"/>
    </location>
</feature>
<sequence>MSGKIKSGLIAGTIAGIALGFILKAIEAVTGKLVYTLLLNIDFIPIIGNINWPEWIEFLFHLIISLIIGVVYSVGSSRYFAHQRRAQAIFAFVLTLPTVFLYFPLTYLAIKPTPDLWDVTAISYWTFGHLIYAALLFCIYTWSEK</sequence>
<feature type="transmembrane region" description="Helical" evidence="1">
    <location>
        <begin position="88"/>
        <end position="110"/>
    </location>
</feature>
<keyword evidence="1" id="KW-1133">Transmembrane helix</keyword>
<name>A0A845EYQ0_9BACL</name>
<evidence type="ECO:0000313" key="2">
    <source>
        <dbReference type="EMBL" id="MYL63638.1"/>
    </source>
</evidence>
<feature type="transmembrane region" description="Helical" evidence="1">
    <location>
        <begin position="122"/>
        <end position="142"/>
    </location>
</feature>
<protein>
    <recommendedName>
        <fullName evidence="4">DUF3021 domain-containing protein</fullName>
    </recommendedName>
</protein>
<evidence type="ECO:0000313" key="3">
    <source>
        <dbReference type="Proteomes" id="UP000447833"/>
    </source>
</evidence>
<proteinExistence type="predicted"/>
<reference evidence="2 3" key="1">
    <citation type="submission" date="2019-11" db="EMBL/GenBank/DDBJ databases">
        <title>Genome sequences of 17 halophilic strains isolated from different environments.</title>
        <authorList>
            <person name="Furrow R.E."/>
        </authorList>
    </citation>
    <scope>NUCLEOTIDE SEQUENCE [LARGE SCALE GENOMIC DNA]</scope>
    <source>
        <strain evidence="2 3">22506_14_FS</strain>
    </source>
</reference>
<feature type="transmembrane region" description="Helical" evidence="1">
    <location>
        <begin position="58"/>
        <end position="81"/>
    </location>
</feature>
<accession>A0A845EYQ0</accession>
<comment type="caution">
    <text evidence="2">The sequence shown here is derived from an EMBL/GenBank/DDBJ whole genome shotgun (WGS) entry which is preliminary data.</text>
</comment>
<keyword evidence="1" id="KW-0472">Membrane</keyword>
<dbReference type="AlphaFoldDB" id="A0A845EYQ0"/>
<evidence type="ECO:0008006" key="4">
    <source>
        <dbReference type="Google" id="ProtNLM"/>
    </source>
</evidence>